<name>A0AA35SJL8_GEOBA</name>
<proteinExistence type="predicted"/>
<gene>
    <name evidence="1" type="ORF">GBAR_LOCUS17452</name>
</gene>
<accession>A0AA35SJL8</accession>
<dbReference type="Proteomes" id="UP001174909">
    <property type="component" value="Unassembled WGS sequence"/>
</dbReference>
<reference evidence="1" key="1">
    <citation type="submission" date="2023-03" db="EMBL/GenBank/DDBJ databases">
        <authorList>
            <person name="Steffen K."/>
            <person name="Cardenas P."/>
        </authorList>
    </citation>
    <scope>NUCLEOTIDE SEQUENCE</scope>
</reference>
<sequence>MALKQLRLSLCRQEIPQTPIHCVLYGRRGVHADGAILGSLLSRCPFSVLVCSELKQEVDNVADIFQLEPMDSGELCRVGSSSANVLVFAYPHYTVCSRVTLAQLQDFMVFTKEEMNIQPSTMDLDIAPFLYDNEELLAMGSPPSELQQAVRTRVPQLNGRYAWIRDPLRSWSWTENIWNTRLLHCVKGAVESRGLQICDAFNWSPSNYQDNLLSVFPELQRKELHITPFMGSTDLPILGREGVALIHISEEAEAISLEIGSVLCIEELKLETGEQVIVPSKLGELLASTYLFASLHHLNSNYHNMAHDPEWRAYGLLVIRGSGIIGIKMNLDNTRCKTTILFNKCSLKNLKDYLVYLIQAVQ</sequence>
<comment type="caution">
    <text evidence="1">The sequence shown here is derived from an EMBL/GenBank/DDBJ whole genome shotgun (WGS) entry which is preliminary data.</text>
</comment>
<evidence type="ECO:0000313" key="2">
    <source>
        <dbReference type="Proteomes" id="UP001174909"/>
    </source>
</evidence>
<organism evidence="1 2">
    <name type="scientific">Geodia barretti</name>
    <name type="common">Barrett's horny sponge</name>
    <dbReference type="NCBI Taxonomy" id="519541"/>
    <lineage>
        <taxon>Eukaryota</taxon>
        <taxon>Metazoa</taxon>
        <taxon>Porifera</taxon>
        <taxon>Demospongiae</taxon>
        <taxon>Heteroscleromorpha</taxon>
        <taxon>Tetractinellida</taxon>
        <taxon>Astrophorina</taxon>
        <taxon>Geodiidae</taxon>
        <taxon>Geodia</taxon>
    </lineage>
</organism>
<dbReference type="EMBL" id="CASHTH010002498">
    <property type="protein sequence ID" value="CAI8030764.1"/>
    <property type="molecule type" value="Genomic_DNA"/>
</dbReference>
<evidence type="ECO:0000313" key="1">
    <source>
        <dbReference type="EMBL" id="CAI8030764.1"/>
    </source>
</evidence>
<protein>
    <submittedName>
        <fullName evidence="1">Uncharacterized protein</fullName>
    </submittedName>
</protein>
<keyword evidence="2" id="KW-1185">Reference proteome</keyword>
<dbReference type="AlphaFoldDB" id="A0AA35SJL8"/>